<sequence>MTRVPSVSLHAHLMPLLYSSVFSARASELISEHKVPGLALALVHHGHISSTALGQACLEPPRPCRTDTLFDIASVSKSLTAASVALLVADNENHPDVQWHAKMSHLLPDDFVMQEQSYTNDVTVEDVLSHRTGLPSHDNSYLGVRAAFPDDARSITRNLRNLPLAAPIRTKYMYCNMMFTVATRLIEVRSGLQFPDYLEEHFFSKLGMASTNLQPSRARSKGFGERIATGYAWNDEDGAYQMVDVLDSPEDQGAGSIITSADDYILYIKAILQRTHPFTESVYDGLTRSRTLVDPSHTHPKPFTSPLIYAAGWETYYYRGHQVVRHDGLIDGYGSTHFFLPAHDFGGVIFGNSEGIETVAEVLSNTIIDELLDVPQHERPDWNELSKQQDAADDDTPDEQLEKVRQALCPGIVEVQPQTLPPDSYTGTYNNAGYHDLTVEIRDDRLFIDATDRSMGFTLTFDHVCDNSKYVAHLSDFQTGGDDPLAAEFKFESDRAVSMGLHLEPDLKQYIWFDRK</sequence>
<dbReference type="InterPro" id="IPR012338">
    <property type="entry name" value="Beta-lactam/transpept-like"/>
</dbReference>
<evidence type="ECO:0000256" key="1">
    <source>
        <dbReference type="ARBA" id="ARBA00038215"/>
    </source>
</evidence>
<dbReference type="Pfam" id="PF11954">
    <property type="entry name" value="DUF3471"/>
    <property type="match status" value="1"/>
</dbReference>
<reference evidence="5 6" key="1">
    <citation type="journal article" date="2018" name="BMC Genomics">
        <title>Genomic evidence for intraspecific hybridization in a clonal and extremely halotolerant yeast.</title>
        <authorList>
            <person name="Gostincar C."/>
            <person name="Stajich J.E."/>
            <person name="Zupancic J."/>
            <person name="Zalar P."/>
            <person name="Gunde-Cimerman N."/>
        </authorList>
    </citation>
    <scope>NUCLEOTIDE SEQUENCE [LARGE SCALE GENOMIC DNA]</scope>
    <source>
        <strain evidence="5 6">EXF-6669</strain>
    </source>
</reference>
<feature type="domain" description="Peptidase S12 Pab87-related C-terminal" evidence="4">
    <location>
        <begin position="415"/>
        <end position="514"/>
    </location>
</feature>
<dbReference type="Gene3D" id="3.40.710.10">
    <property type="entry name" value="DD-peptidase/beta-lactamase superfamily"/>
    <property type="match status" value="1"/>
</dbReference>
<dbReference type="AlphaFoldDB" id="A0A3M6ZBU4"/>
<dbReference type="Gene3D" id="2.40.128.600">
    <property type="match status" value="1"/>
</dbReference>
<feature type="domain" description="Beta-lactamase-related" evidence="3">
    <location>
        <begin position="26"/>
        <end position="356"/>
    </location>
</feature>
<evidence type="ECO:0000256" key="2">
    <source>
        <dbReference type="SAM" id="MobiDB-lite"/>
    </source>
</evidence>
<organism evidence="5 6">
    <name type="scientific">Hortaea werneckii</name>
    <name type="common">Black yeast</name>
    <name type="synonym">Cladosporium werneckii</name>
    <dbReference type="NCBI Taxonomy" id="91943"/>
    <lineage>
        <taxon>Eukaryota</taxon>
        <taxon>Fungi</taxon>
        <taxon>Dikarya</taxon>
        <taxon>Ascomycota</taxon>
        <taxon>Pezizomycotina</taxon>
        <taxon>Dothideomycetes</taxon>
        <taxon>Dothideomycetidae</taxon>
        <taxon>Mycosphaerellales</taxon>
        <taxon>Teratosphaeriaceae</taxon>
        <taxon>Hortaea</taxon>
    </lineage>
</organism>
<gene>
    <name evidence="5" type="ORF">D0867_07651</name>
</gene>
<dbReference type="Proteomes" id="UP000271337">
    <property type="component" value="Unassembled WGS sequence"/>
</dbReference>
<feature type="region of interest" description="Disordered" evidence="2">
    <location>
        <begin position="379"/>
        <end position="399"/>
    </location>
</feature>
<evidence type="ECO:0000313" key="5">
    <source>
        <dbReference type="EMBL" id="RMY12796.1"/>
    </source>
</evidence>
<evidence type="ECO:0000313" key="6">
    <source>
        <dbReference type="Proteomes" id="UP000271337"/>
    </source>
</evidence>
<dbReference type="OrthoDB" id="5946976at2759"/>
<dbReference type="PANTHER" id="PTHR46825">
    <property type="entry name" value="D-ALANYL-D-ALANINE-CARBOXYPEPTIDASE/ENDOPEPTIDASE AMPH"/>
    <property type="match status" value="1"/>
</dbReference>
<proteinExistence type="inferred from homology"/>
<dbReference type="SUPFAM" id="SSF56601">
    <property type="entry name" value="beta-lactamase/transpeptidase-like"/>
    <property type="match status" value="1"/>
</dbReference>
<name>A0A3M6ZBU4_HORWE</name>
<dbReference type="PANTHER" id="PTHR46825:SF9">
    <property type="entry name" value="BETA-LACTAMASE-RELATED DOMAIN-CONTAINING PROTEIN"/>
    <property type="match status" value="1"/>
</dbReference>
<evidence type="ECO:0000259" key="3">
    <source>
        <dbReference type="Pfam" id="PF00144"/>
    </source>
</evidence>
<dbReference type="Pfam" id="PF00144">
    <property type="entry name" value="Beta-lactamase"/>
    <property type="match status" value="1"/>
</dbReference>
<evidence type="ECO:0008006" key="7">
    <source>
        <dbReference type="Google" id="ProtNLM"/>
    </source>
</evidence>
<comment type="similarity">
    <text evidence="1">Belongs to the peptidase S12 family.</text>
</comment>
<dbReference type="EMBL" id="QWIL01000812">
    <property type="protein sequence ID" value="RMY12796.1"/>
    <property type="molecule type" value="Genomic_DNA"/>
</dbReference>
<dbReference type="InterPro" id="IPR001466">
    <property type="entry name" value="Beta-lactam-related"/>
</dbReference>
<dbReference type="VEuPathDB" id="FungiDB:BTJ68_08794"/>
<accession>A0A3M6ZBU4</accession>
<dbReference type="InterPro" id="IPR050491">
    <property type="entry name" value="AmpC-like"/>
</dbReference>
<comment type="caution">
    <text evidence="5">The sequence shown here is derived from an EMBL/GenBank/DDBJ whole genome shotgun (WGS) entry which is preliminary data.</text>
</comment>
<evidence type="ECO:0000259" key="4">
    <source>
        <dbReference type="Pfam" id="PF11954"/>
    </source>
</evidence>
<dbReference type="InterPro" id="IPR021860">
    <property type="entry name" value="Peptidase_S12_Pab87-rel_C"/>
</dbReference>
<protein>
    <recommendedName>
        <fullName evidence="7">Beta-lactamase-related domain-containing protein</fullName>
    </recommendedName>
</protein>